<accession>A0A150R8Y6</accession>
<sequence length="548" mass="60902">MKPSLLRALGHPTASTHAHPRAAEQVLPPEDAPRGQGSPRSDRPPAKDYAFDASADADIGRVEPEHVAWLEERLRDDPDPILAEARSLWDARLTEGELRGALDRARALLEPSTTAEPLLRAAAAPVQAFGMPDGDGLLRAAAVPMQPDGLLRAAAVPMQPDGVLRAAAASVRAVGMPDGFGFLGYDSTWLPILPMEEKFETVADGAMYALAFVASKAANSLKPKAPFRYHDASKERSFVYDMPVAKTSLALLADFGNGLPHSRYIAKHIRRLAPDHLLYLGDVYYAGTSAEFAAFVAPEFEDMLARTNVMMLSSNHEMFSKAYPYFSYLDYRMGLGAPQVQQGSYFCLRFGDAFQIIGLETDYFGHMTYADARLRSWLSQILQDGRQRGCINVLLSANEPFQYGSMELTRMYEHLKPYLPAVDLWMWGNTHYCGLFDMTPELPVSSCIGHGGYPYRLSEYGLDKDLYAAPCPATPLFLESQSRYHGYKLRPEIGNNGFCMLHLDPGQGPSTRRLRLEYIDWRSRLRYRAELGRQQDGRVAVLHGAEEV</sequence>
<comment type="caution">
    <text evidence="2">The sequence shown here is derived from an EMBL/GenBank/DDBJ whole genome shotgun (WGS) entry which is preliminary data.</text>
</comment>
<evidence type="ECO:0000256" key="1">
    <source>
        <dbReference type="SAM" id="MobiDB-lite"/>
    </source>
</evidence>
<protein>
    <recommendedName>
        <fullName evidence="4">Calcineurin-like phosphoesterase domain-containing protein</fullName>
    </recommendedName>
</protein>
<evidence type="ECO:0000313" key="2">
    <source>
        <dbReference type="EMBL" id="KYF76707.1"/>
    </source>
</evidence>
<feature type="compositionally biased region" description="Basic and acidic residues" evidence="1">
    <location>
        <begin position="40"/>
        <end position="50"/>
    </location>
</feature>
<name>A0A150R8Y6_SORCE</name>
<dbReference type="SUPFAM" id="SSF56300">
    <property type="entry name" value="Metallo-dependent phosphatases"/>
    <property type="match status" value="1"/>
</dbReference>
<reference evidence="2 3" key="1">
    <citation type="submission" date="2014-02" db="EMBL/GenBank/DDBJ databases">
        <title>The small core and large imbalanced accessory genome model reveals a collaborative survival strategy of Sorangium cellulosum strains in nature.</title>
        <authorList>
            <person name="Han K."/>
            <person name="Peng R."/>
            <person name="Blom J."/>
            <person name="Li Y.-Z."/>
        </authorList>
    </citation>
    <scope>NUCLEOTIDE SEQUENCE [LARGE SCALE GENOMIC DNA]</scope>
    <source>
        <strain evidence="2 3">So0149</strain>
    </source>
</reference>
<proteinExistence type="predicted"/>
<dbReference type="Proteomes" id="UP000075515">
    <property type="component" value="Unassembled WGS sequence"/>
</dbReference>
<organism evidence="2 3">
    <name type="scientific">Sorangium cellulosum</name>
    <name type="common">Polyangium cellulosum</name>
    <dbReference type="NCBI Taxonomy" id="56"/>
    <lineage>
        <taxon>Bacteria</taxon>
        <taxon>Pseudomonadati</taxon>
        <taxon>Myxococcota</taxon>
        <taxon>Polyangia</taxon>
        <taxon>Polyangiales</taxon>
        <taxon>Polyangiaceae</taxon>
        <taxon>Sorangium</taxon>
    </lineage>
</organism>
<dbReference type="Gene3D" id="3.60.21.10">
    <property type="match status" value="1"/>
</dbReference>
<dbReference type="EMBL" id="JEMC01004004">
    <property type="protein sequence ID" value="KYF76707.1"/>
    <property type="molecule type" value="Genomic_DNA"/>
</dbReference>
<dbReference type="AlphaFoldDB" id="A0A150R8Y6"/>
<evidence type="ECO:0000313" key="3">
    <source>
        <dbReference type="Proteomes" id="UP000075515"/>
    </source>
</evidence>
<dbReference type="InterPro" id="IPR029052">
    <property type="entry name" value="Metallo-depent_PP-like"/>
</dbReference>
<evidence type="ECO:0008006" key="4">
    <source>
        <dbReference type="Google" id="ProtNLM"/>
    </source>
</evidence>
<feature type="region of interest" description="Disordered" evidence="1">
    <location>
        <begin position="1"/>
        <end position="55"/>
    </location>
</feature>
<gene>
    <name evidence="2" type="ORF">BE18_39040</name>
</gene>